<organism evidence="8 9">
    <name type="scientific">Sporosarcina psychrophila</name>
    <name type="common">Bacillus psychrophilus</name>
    <dbReference type="NCBI Taxonomy" id="1476"/>
    <lineage>
        <taxon>Bacteria</taxon>
        <taxon>Bacillati</taxon>
        <taxon>Bacillota</taxon>
        <taxon>Bacilli</taxon>
        <taxon>Bacillales</taxon>
        <taxon>Caryophanaceae</taxon>
        <taxon>Sporosarcina</taxon>
    </lineage>
</organism>
<dbReference type="SUPFAM" id="SSF55031">
    <property type="entry name" value="Bacterial exopeptidase dimerisation domain"/>
    <property type="match status" value="1"/>
</dbReference>
<comment type="cofactor">
    <cofactor evidence="1">
        <name>Mn(2+)</name>
        <dbReference type="ChEBI" id="CHEBI:29035"/>
    </cofactor>
</comment>
<evidence type="ECO:0000256" key="6">
    <source>
        <dbReference type="ARBA" id="ARBA00023211"/>
    </source>
</evidence>
<dbReference type="CDD" id="cd03884">
    <property type="entry name" value="M20_bAS"/>
    <property type="match status" value="1"/>
</dbReference>
<dbReference type="InterPro" id="IPR002933">
    <property type="entry name" value="Peptidase_M20"/>
</dbReference>
<name>A0ABV2K402_SPOPS</name>
<dbReference type="InterPro" id="IPR010158">
    <property type="entry name" value="Amidase_Cbmase"/>
</dbReference>
<gene>
    <name evidence="8" type="ORF">ABIC55_000631</name>
</gene>
<dbReference type="GO" id="GO:0050538">
    <property type="term" value="F:N-carbamoyl-L-amino-acid hydrolase activity"/>
    <property type="evidence" value="ECO:0007669"/>
    <property type="project" value="UniProtKB-EC"/>
</dbReference>
<reference evidence="8 9" key="1">
    <citation type="submission" date="2024-06" db="EMBL/GenBank/DDBJ databases">
        <title>Sorghum-associated microbial communities from plants grown in Nebraska, USA.</title>
        <authorList>
            <person name="Schachtman D."/>
        </authorList>
    </citation>
    <scope>NUCLEOTIDE SEQUENCE [LARGE SCALE GENOMIC DNA]</scope>
    <source>
        <strain evidence="8 9">1288</strain>
    </source>
</reference>
<dbReference type="Proteomes" id="UP001549104">
    <property type="component" value="Unassembled WGS sequence"/>
</dbReference>
<dbReference type="NCBIfam" id="NF006771">
    <property type="entry name" value="PRK09290.1-5"/>
    <property type="match status" value="1"/>
</dbReference>
<dbReference type="InterPro" id="IPR011650">
    <property type="entry name" value="Peptidase_M20_dimer"/>
</dbReference>
<dbReference type="NCBIfam" id="TIGR01879">
    <property type="entry name" value="hydantase"/>
    <property type="match status" value="1"/>
</dbReference>
<dbReference type="InterPro" id="IPR036264">
    <property type="entry name" value="Bact_exopeptidase_dim_dom"/>
</dbReference>
<comment type="similarity">
    <text evidence="2">Belongs to the peptidase M20 family.</text>
</comment>
<keyword evidence="5 8" id="KW-0378">Hydrolase</keyword>
<evidence type="ECO:0000256" key="5">
    <source>
        <dbReference type="ARBA" id="ARBA00022801"/>
    </source>
</evidence>
<proteinExistence type="inferred from homology"/>
<keyword evidence="4" id="KW-0479">Metal-binding</keyword>
<evidence type="ECO:0000313" key="8">
    <source>
        <dbReference type="EMBL" id="MET3655547.1"/>
    </source>
</evidence>
<dbReference type="Pfam" id="PF07687">
    <property type="entry name" value="M20_dimer"/>
    <property type="match status" value="1"/>
</dbReference>
<accession>A0ABV2K402</accession>
<evidence type="ECO:0000259" key="7">
    <source>
        <dbReference type="Pfam" id="PF07687"/>
    </source>
</evidence>
<dbReference type="Gene3D" id="3.30.70.360">
    <property type="match status" value="1"/>
</dbReference>
<dbReference type="PANTHER" id="PTHR32494">
    <property type="entry name" value="ALLANTOATE DEIMINASE-RELATED"/>
    <property type="match status" value="1"/>
</dbReference>
<evidence type="ECO:0000313" key="9">
    <source>
        <dbReference type="Proteomes" id="UP001549104"/>
    </source>
</evidence>
<dbReference type="RefSeq" id="WP_354312127.1">
    <property type="nucleotide sequence ID" value="NZ_JBEPME010000001.1"/>
</dbReference>
<comment type="subunit">
    <text evidence="3">Homodimer.</text>
</comment>
<comment type="caution">
    <text evidence="8">The sequence shown here is derived from an EMBL/GenBank/DDBJ whole genome shotgun (WGS) entry which is preliminary data.</text>
</comment>
<evidence type="ECO:0000256" key="4">
    <source>
        <dbReference type="ARBA" id="ARBA00022723"/>
    </source>
</evidence>
<protein>
    <submittedName>
        <fullName evidence="8">N-carbamoyl-L-amino-acid hydrolase</fullName>
        <ecNumber evidence="8">3.5.1.87</ecNumber>
    </submittedName>
</protein>
<keyword evidence="9" id="KW-1185">Reference proteome</keyword>
<evidence type="ECO:0000256" key="2">
    <source>
        <dbReference type="ARBA" id="ARBA00006153"/>
    </source>
</evidence>
<dbReference type="EC" id="3.5.1.87" evidence="8"/>
<dbReference type="Gene3D" id="3.40.630.10">
    <property type="entry name" value="Zn peptidases"/>
    <property type="match status" value="1"/>
</dbReference>
<evidence type="ECO:0000256" key="3">
    <source>
        <dbReference type="ARBA" id="ARBA00011738"/>
    </source>
</evidence>
<dbReference type="PIRSF" id="PIRSF001235">
    <property type="entry name" value="Amidase_carbamoylase"/>
    <property type="match status" value="1"/>
</dbReference>
<sequence length="422" mass="45720">MGNHWEMNEQRLWGNIMTLAQITNLDKPWTRRPFTSSYEEGRAFVTELMTDAGLTVYKDASSNVIGRIEGTEPNWAPILIGSHTDTVSSGGRFDGIIGVLIGIEIVKCLQEQGQTLRHTVEIVDFTAEEPTDFGISTVGSRGMVGTLTKEMLSLKDPEGRTLEEAIRFAGGKPEEIEGEIRKTGDVALYLEIHIEQGPVLIESEKILAAVTGIVGIQRYRITLTGQPDHAGTTPMSMRKDALAGAGQLFTELESICNEEYDSPIVGTVGTVSVYPNAANVVPGQVTFTFEVRSIDANLVEQTCQRFISFAENIASERGLSINAELLSKSDPIVVSDVVRNTIVAACEETVGHAVSIPSGAGHDANQLAKIAPVGMIFVPSKGGRSHCPEEWTESSHIADGAKALSRALISFDEKIDNPRFTF</sequence>
<dbReference type="EMBL" id="JBEPME010000001">
    <property type="protein sequence ID" value="MET3655547.1"/>
    <property type="molecule type" value="Genomic_DNA"/>
</dbReference>
<feature type="domain" description="Peptidase M20 dimerisation" evidence="7">
    <location>
        <begin position="212"/>
        <end position="315"/>
    </location>
</feature>
<dbReference type="PANTHER" id="PTHR32494:SF19">
    <property type="entry name" value="ALLANTOATE DEIMINASE-RELATED"/>
    <property type="match status" value="1"/>
</dbReference>
<evidence type="ECO:0000256" key="1">
    <source>
        <dbReference type="ARBA" id="ARBA00001936"/>
    </source>
</evidence>
<dbReference type="SUPFAM" id="SSF53187">
    <property type="entry name" value="Zn-dependent exopeptidases"/>
    <property type="match status" value="1"/>
</dbReference>
<keyword evidence="6" id="KW-0464">Manganese</keyword>
<dbReference type="Pfam" id="PF01546">
    <property type="entry name" value="Peptidase_M20"/>
    <property type="match status" value="1"/>
</dbReference>